<reference evidence="2" key="1">
    <citation type="submission" date="2019-03" db="EMBL/GenBank/DDBJ databases">
        <title>Aquabacterium pictum sp.nov., the first bacteriochlorophyll a-containing freshwater bacterium in the genus Aquabacterium of the class Betaproteobacteria.</title>
        <authorList>
            <person name="Hirose S."/>
            <person name="Tank M."/>
            <person name="Hara E."/>
            <person name="Tamaki H."/>
            <person name="Takaichi S."/>
            <person name="Haruta S."/>
            <person name="Hanada S."/>
        </authorList>
    </citation>
    <scope>NUCLEOTIDE SEQUENCE [LARGE SCALE GENOMIC DNA]</scope>
    <source>
        <strain evidence="2">W35</strain>
    </source>
</reference>
<dbReference type="RefSeq" id="WP_137731237.1">
    <property type="nucleotide sequence ID" value="NZ_BJCL01000001.1"/>
</dbReference>
<accession>A0A480AIP8</accession>
<dbReference type="AlphaFoldDB" id="A0A480AIP8"/>
<organism evidence="1 2">
    <name type="scientific">Pseudaquabacterium pictum</name>
    <dbReference type="NCBI Taxonomy" id="2315236"/>
    <lineage>
        <taxon>Bacteria</taxon>
        <taxon>Pseudomonadati</taxon>
        <taxon>Pseudomonadota</taxon>
        <taxon>Betaproteobacteria</taxon>
        <taxon>Burkholderiales</taxon>
        <taxon>Sphaerotilaceae</taxon>
        <taxon>Pseudaquabacterium</taxon>
    </lineage>
</organism>
<proteinExistence type="predicted"/>
<dbReference type="OrthoDB" id="8707767at2"/>
<comment type="caution">
    <text evidence="1">The sequence shown here is derived from an EMBL/GenBank/DDBJ whole genome shotgun (WGS) entry which is preliminary data.</text>
</comment>
<evidence type="ECO:0000313" key="1">
    <source>
        <dbReference type="EMBL" id="GCL61491.1"/>
    </source>
</evidence>
<evidence type="ECO:0000313" key="2">
    <source>
        <dbReference type="Proteomes" id="UP000301751"/>
    </source>
</evidence>
<keyword evidence="2" id="KW-1185">Reference proteome</keyword>
<dbReference type="InterPro" id="IPR044000">
    <property type="entry name" value="Phage_tube_2"/>
</dbReference>
<dbReference type="Pfam" id="PF18906">
    <property type="entry name" value="Phage_tube_2"/>
    <property type="match status" value="1"/>
</dbReference>
<protein>
    <submittedName>
        <fullName evidence="1">Uncharacterized protein</fullName>
    </submittedName>
</protein>
<dbReference type="EMBL" id="BJCL01000001">
    <property type="protein sequence ID" value="GCL61491.1"/>
    <property type="molecule type" value="Genomic_DNA"/>
</dbReference>
<name>A0A480AIP8_9BURK</name>
<sequence length="404" mass="41544">MPQASGVFKQLARKRETTYGTAAGASGAKLLRRVTSDVSLTKQTYQSNEIRPDQQVADFRHGVRSVEGTLSGELSPGTYADEISAVLRRDFTAGATASSLSLTIAGSGPTYTITRAAGDWLADGFKRGKVVRLSGGGLNVANTAKNLLIQSMTATVLTVRVLNGSALAAEGPIASSTCTVVGKDTFAPTTGHTNVSYSLEHWFADVTQNELFTGVQPTKVDIGLPPTGMATISIPVVGQNVTTATSRYFTSPSAASTTGICAAVNGVVLLGGVAVALLTGLSISIDSPRSGDPVVGSNTIPTRFPGRITASGQATAYFEDATLRDAFINETEVELIVVLTSDNSAASDFVGITLPRVKLGGASKSDGEQGIVQTLPFTALLPLTGGSGVANELSTVVVQDSAAP</sequence>
<gene>
    <name evidence="1" type="ORF">AQPW35_05720</name>
</gene>
<dbReference type="Proteomes" id="UP000301751">
    <property type="component" value="Unassembled WGS sequence"/>
</dbReference>